<dbReference type="RefSeq" id="WP_345443046.1">
    <property type="nucleotide sequence ID" value="NZ_BAABQU010000011.1"/>
</dbReference>
<dbReference type="PANTHER" id="PTHR18964:SF146">
    <property type="entry name" value="POLYPHOSPHATE GLUCOKINASE"/>
    <property type="match status" value="1"/>
</dbReference>
<dbReference type="Gene3D" id="3.30.420.40">
    <property type="match status" value="2"/>
</dbReference>
<feature type="compositionally biased region" description="Basic residues" evidence="1">
    <location>
        <begin position="280"/>
        <end position="290"/>
    </location>
</feature>
<feature type="compositionally biased region" description="Low complexity" evidence="1">
    <location>
        <begin position="247"/>
        <end position="279"/>
    </location>
</feature>
<dbReference type="InterPro" id="IPR000600">
    <property type="entry name" value="ROK"/>
</dbReference>
<dbReference type="EMBL" id="BAABQU010000011">
    <property type="protein sequence ID" value="GAA5439643.1"/>
    <property type="molecule type" value="Genomic_DNA"/>
</dbReference>
<evidence type="ECO:0000313" key="3">
    <source>
        <dbReference type="Proteomes" id="UP001423409"/>
    </source>
</evidence>
<dbReference type="InterPro" id="IPR043129">
    <property type="entry name" value="ATPase_NBD"/>
</dbReference>
<sequence>MSVILGIDIGGSGIKGAPVDTGTGRLAGERRRIPTPEGAAPGDVQGVVKELVEHFGLPGAVGVTFPGIVQRGHTLSAANVHPDWVGLDADALFSEATGHEVHLINDADAAGLAEARFGAGQGVQGTVMVLTFGTGIGSALIHDGVLIPNTELGHLWLRDKHAESWASDRARELGDLNWKQWSKRASTYLQHLELLFSPDLFIIGGGVSKKADKWQEHLTVGRSRVVPATLLNEAGIIGAAMMAARHAEPATGPAAADPAPEGQPAPSKAAAAKTPASKTPARKAPARKKA</sequence>
<dbReference type="CDD" id="cd24058">
    <property type="entry name" value="ASKHA_NBD_ROK_PPGK"/>
    <property type="match status" value="1"/>
</dbReference>
<accession>A0ABP9UBQ3</accession>
<dbReference type="Pfam" id="PF00480">
    <property type="entry name" value="ROK"/>
    <property type="match status" value="1"/>
</dbReference>
<feature type="region of interest" description="Disordered" evidence="1">
    <location>
        <begin position="247"/>
        <end position="290"/>
    </location>
</feature>
<reference evidence="2 3" key="1">
    <citation type="submission" date="2024-02" db="EMBL/GenBank/DDBJ databases">
        <title>Deinococcus caeni NBRC 101312.</title>
        <authorList>
            <person name="Ichikawa N."/>
            <person name="Katano-Makiyama Y."/>
            <person name="Hidaka K."/>
        </authorList>
    </citation>
    <scope>NUCLEOTIDE SEQUENCE [LARGE SCALE GENOMIC DNA]</scope>
    <source>
        <strain evidence="2 3">NBRC 101312</strain>
    </source>
</reference>
<evidence type="ECO:0000313" key="2">
    <source>
        <dbReference type="EMBL" id="GAA5439643.1"/>
    </source>
</evidence>
<dbReference type="PANTHER" id="PTHR18964">
    <property type="entry name" value="ROK (REPRESSOR, ORF, KINASE) FAMILY"/>
    <property type="match status" value="1"/>
</dbReference>
<dbReference type="SUPFAM" id="SSF53067">
    <property type="entry name" value="Actin-like ATPase domain"/>
    <property type="match status" value="1"/>
</dbReference>
<protein>
    <submittedName>
        <fullName evidence="2">Polyphosphate glucokinase</fullName>
    </submittedName>
</protein>
<dbReference type="NCBIfam" id="NF045942">
    <property type="entry name" value="PolPhglucPhase"/>
    <property type="match status" value="1"/>
</dbReference>
<proteinExistence type="predicted"/>
<comment type="caution">
    <text evidence="2">The sequence shown here is derived from an EMBL/GenBank/DDBJ whole genome shotgun (WGS) entry which is preliminary data.</text>
</comment>
<gene>
    <name evidence="2" type="primary">ppgK</name>
    <name evidence="2" type="ORF">Dcae01_01146</name>
</gene>
<dbReference type="Proteomes" id="UP001423409">
    <property type="component" value="Unassembled WGS sequence"/>
</dbReference>
<keyword evidence="3" id="KW-1185">Reference proteome</keyword>
<name>A0ABP9UBQ3_9DEIO</name>
<evidence type="ECO:0000256" key="1">
    <source>
        <dbReference type="SAM" id="MobiDB-lite"/>
    </source>
</evidence>
<organism evidence="2 3">
    <name type="scientific">Deinococcus caeni</name>
    <dbReference type="NCBI Taxonomy" id="569127"/>
    <lineage>
        <taxon>Bacteria</taxon>
        <taxon>Thermotogati</taxon>
        <taxon>Deinococcota</taxon>
        <taxon>Deinococci</taxon>
        <taxon>Deinococcales</taxon>
        <taxon>Deinococcaceae</taxon>
        <taxon>Deinococcus</taxon>
    </lineage>
</organism>